<dbReference type="PANTHER" id="PTHR44936">
    <property type="entry name" value="SENSOR PROTEIN CREC"/>
    <property type="match status" value="1"/>
</dbReference>
<dbReference type="GO" id="GO:0004673">
    <property type="term" value="F:protein histidine kinase activity"/>
    <property type="evidence" value="ECO:0007669"/>
    <property type="project" value="UniProtKB-EC"/>
</dbReference>
<dbReference type="SUPFAM" id="SSF55785">
    <property type="entry name" value="PYP-like sensor domain (PAS domain)"/>
    <property type="match status" value="1"/>
</dbReference>
<dbReference type="PROSITE" id="PS50112">
    <property type="entry name" value="PAS"/>
    <property type="match status" value="1"/>
</dbReference>
<keyword evidence="5" id="KW-0418">Kinase</keyword>
<keyword evidence="10" id="KW-1185">Reference proteome</keyword>
<accession>A0A6B0T473</accession>
<dbReference type="InterPro" id="IPR013656">
    <property type="entry name" value="PAS_4"/>
</dbReference>
<keyword evidence="3" id="KW-0808">Transferase</keyword>
<dbReference type="PROSITE" id="PS50109">
    <property type="entry name" value="HIS_KIN"/>
    <property type="match status" value="1"/>
</dbReference>
<dbReference type="EC" id="2.7.13.3" evidence="2"/>
<dbReference type="InterPro" id="IPR003594">
    <property type="entry name" value="HATPase_dom"/>
</dbReference>
<dbReference type="SMART" id="SM00387">
    <property type="entry name" value="HATPase_c"/>
    <property type="match status" value="1"/>
</dbReference>
<gene>
    <name evidence="9" type="ORF">GRX03_01540</name>
</gene>
<name>A0A6B0T473_9EURY</name>
<evidence type="ECO:0000256" key="5">
    <source>
        <dbReference type="ARBA" id="ARBA00022777"/>
    </source>
</evidence>
<evidence type="ECO:0000259" key="7">
    <source>
        <dbReference type="PROSITE" id="PS50109"/>
    </source>
</evidence>
<dbReference type="AlphaFoldDB" id="A0A6B0T473"/>
<evidence type="ECO:0000259" key="8">
    <source>
        <dbReference type="PROSITE" id="PS50112"/>
    </source>
</evidence>
<comment type="caution">
    <text evidence="9">The sequence shown here is derived from an EMBL/GenBank/DDBJ whole genome shotgun (WGS) entry which is preliminary data.</text>
</comment>
<dbReference type="InterPro" id="IPR050980">
    <property type="entry name" value="2C_sensor_his_kinase"/>
</dbReference>
<evidence type="ECO:0000256" key="6">
    <source>
        <dbReference type="ARBA" id="ARBA00022840"/>
    </source>
</evidence>
<keyword evidence="4" id="KW-0547">Nucleotide-binding</keyword>
<dbReference type="Pfam" id="PF08448">
    <property type="entry name" value="PAS_4"/>
    <property type="match status" value="1"/>
</dbReference>
<evidence type="ECO:0000256" key="4">
    <source>
        <dbReference type="ARBA" id="ARBA00022741"/>
    </source>
</evidence>
<dbReference type="SMART" id="SM00091">
    <property type="entry name" value="PAS"/>
    <property type="match status" value="1"/>
</dbReference>
<proteinExistence type="predicted"/>
<dbReference type="RefSeq" id="WP_159762439.1">
    <property type="nucleotide sequence ID" value="NZ_WUUT01000001.1"/>
</dbReference>
<feature type="domain" description="PAS" evidence="8">
    <location>
        <begin position="49"/>
        <end position="92"/>
    </location>
</feature>
<dbReference type="InterPro" id="IPR004358">
    <property type="entry name" value="Sig_transdc_His_kin-like_C"/>
</dbReference>
<dbReference type="InterPro" id="IPR000014">
    <property type="entry name" value="PAS"/>
</dbReference>
<evidence type="ECO:0000256" key="3">
    <source>
        <dbReference type="ARBA" id="ARBA00022679"/>
    </source>
</evidence>
<dbReference type="InterPro" id="IPR005467">
    <property type="entry name" value="His_kinase_dom"/>
</dbReference>
<dbReference type="GO" id="GO:0005524">
    <property type="term" value="F:ATP binding"/>
    <property type="evidence" value="ECO:0007669"/>
    <property type="project" value="UniProtKB-KW"/>
</dbReference>
<comment type="catalytic activity">
    <reaction evidence="1">
        <text>ATP + protein L-histidine = ADP + protein N-phospho-L-histidine.</text>
        <dbReference type="EC" id="2.7.13.3"/>
    </reaction>
</comment>
<keyword evidence="6" id="KW-0067">ATP-binding</keyword>
<dbReference type="Proteomes" id="UP000466535">
    <property type="component" value="Unassembled WGS sequence"/>
</dbReference>
<dbReference type="Gene3D" id="3.30.450.20">
    <property type="entry name" value="PAS domain"/>
    <property type="match status" value="1"/>
</dbReference>
<dbReference type="SUPFAM" id="SSF55874">
    <property type="entry name" value="ATPase domain of HSP90 chaperone/DNA topoisomerase II/histidine kinase"/>
    <property type="match status" value="1"/>
</dbReference>
<dbReference type="CDD" id="cd00130">
    <property type="entry name" value="PAS"/>
    <property type="match status" value="1"/>
</dbReference>
<evidence type="ECO:0000256" key="2">
    <source>
        <dbReference type="ARBA" id="ARBA00012438"/>
    </source>
</evidence>
<sequence>MSPPDPAGDCYPPRPDDGTADRFGHLFNLIGDAVVEIELVETTPVVRAVNPAFEEVFGYSETQVLGESLNEYIIPDHHETEADTFDERTAAGRQNHAIVRRETATGVREFLYRGVPYEGADGRRFGFAIYSDITEQRTYERHIQVIHRILRHNLRNELSVILSAAQLLEAESDREQIEQRAAQISHHAHELASLGKEAQTLERVLTEDRALEPVDAVSMCTEAAEHLRERLDGTVTVDGAESLQVEAIPELSTAIEALIENGIVHNDDDPTVRVSARYEPKRAVIEIADDGPGIPASERRPVFERGDITQLQHGTGLGLWLARCTVEICDGQLEYERTENGWTVVRMVLRPG</sequence>
<evidence type="ECO:0000313" key="9">
    <source>
        <dbReference type="EMBL" id="MXR50293.1"/>
    </source>
</evidence>
<dbReference type="Gene3D" id="3.30.565.10">
    <property type="entry name" value="Histidine kinase-like ATPase, C-terminal domain"/>
    <property type="match status" value="1"/>
</dbReference>
<dbReference type="InterPro" id="IPR036890">
    <property type="entry name" value="HATPase_C_sf"/>
</dbReference>
<dbReference type="EMBL" id="WUUT01000001">
    <property type="protein sequence ID" value="MXR50293.1"/>
    <property type="molecule type" value="Genomic_DNA"/>
</dbReference>
<reference evidence="9 10" key="1">
    <citation type="submission" date="2019-12" db="EMBL/GenBank/DDBJ databases">
        <title>Isolation and characterization of three novel carbon monoxide-oxidizing members of Halobacteria from salione crusts and soils.</title>
        <authorList>
            <person name="Myers M.R."/>
            <person name="King G.M."/>
        </authorList>
    </citation>
    <scope>NUCLEOTIDE SEQUENCE [LARGE SCALE GENOMIC DNA]</scope>
    <source>
        <strain evidence="9 10">WSH3</strain>
    </source>
</reference>
<dbReference type="PANTHER" id="PTHR44936:SF10">
    <property type="entry name" value="SENSOR PROTEIN RSTB"/>
    <property type="match status" value="1"/>
</dbReference>
<dbReference type="OrthoDB" id="327291at2157"/>
<dbReference type="CDD" id="cd00075">
    <property type="entry name" value="HATPase"/>
    <property type="match status" value="1"/>
</dbReference>
<dbReference type="PRINTS" id="PR00344">
    <property type="entry name" value="BCTRLSENSOR"/>
</dbReference>
<evidence type="ECO:0000256" key="1">
    <source>
        <dbReference type="ARBA" id="ARBA00000085"/>
    </source>
</evidence>
<protein>
    <recommendedName>
        <fullName evidence="2">histidine kinase</fullName>
        <ecNumber evidence="2">2.7.13.3</ecNumber>
    </recommendedName>
</protein>
<organism evidence="9 10">
    <name type="scientific">Halovenus carboxidivorans</name>
    <dbReference type="NCBI Taxonomy" id="2692199"/>
    <lineage>
        <taxon>Archaea</taxon>
        <taxon>Methanobacteriati</taxon>
        <taxon>Methanobacteriota</taxon>
        <taxon>Stenosarchaea group</taxon>
        <taxon>Halobacteria</taxon>
        <taxon>Halobacteriales</taxon>
        <taxon>Haloarculaceae</taxon>
        <taxon>Halovenus</taxon>
    </lineage>
</organism>
<dbReference type="InterPro" id="IPR035965">
    <property type="entry name" value="PAS-like_dom_sf"/>
</dbReference>
<feature type="domain" description="Histidine kinase" evidence="7">
    <location>
        <begin position="149"/>
        <end position="352"/>
    </location>
</feature>
<evidence type="ECO:0000313" key="10">
    <source>
        <dbReference type="Proteomes" id="UP000466535"/>
    </source>
</evidence>
<dbReference type="Pfam" id="PF02518">
    <property type="entry name" value="HATPase_c"/>
    <property type="match status" value="1"/>
</dbReference>
<dbReference type="NCBIfam" id="TIGR00229">
    <property type="entry name" value="sensory_box"/>
    <property type="match status" value="1"/>
</dbReference>